<evidence type="ECO:0000259" key="1">
    <source>
        <dbReference type="Pfam" id="PF13847"/>
    </source>
</evidence>
<dbReference type="Pfam" id="PF13847">
    <property type="entry name" value="Methyltransf_31"/>
    <property type="match status" value="1"/>
</dbReference>
<reference evidence="3" key="1">
    <citation type="submission" date="2015-06" db="EMBL/GenBank/DDBJ databases">
        <title>Comparative genomics of Burkholderia leaf nodule symbionts.</title>
        <authorList>
            <person name="Carlier A."/>
            <person name="Eberl L."/>
            <person name="Pinto-Carbo M."/>
        </authorList>
    </citation>
    <scope>NUCLEOTIDE SEQUENCE [LARGE SCALE GENOMIC DNA]</scope>
    <source>
        <strain evidence="3">UZHbot4</strain>
    </source>
</reference>
<evidence type="ECO:0000313" key="2">
    <source>
        <dbReference type="EMBL" id="KND61920.1"/>
    </source>
</evidence>
<dbReference type="PATRIC" id="fig|242163.4.peg.6788"/>
<protein>
    <recommendedName>
        <fullName evidence="1">Methyltransferase domain-containing protein</fullName>
    </recommendedName>
</protein>
<accession>A0A0L0MHZ3</accession>
<dbReference type="AlphaFoldDB" id="A0A0L0MHZ3"/>
<dbReference type="PANTHER" id="PTHR43861">
    <property type="entry name" value="TRANS-ACONITATE 2-METHYLTRANSFERASE-RELATED"/>
    <property type="match status" value="1"/>
</dbReference>
<dbReference type="Gene3D" id="3.40.50.150">
    <property type="entry name" value="Vaccinia Virus protein VP39"/>
    <property type="match status" value="1"/>
</dbReference>
<dbReference type="InterPro" id="IPR029063">
    <property type="entry name" value="SAM-dependent_MTases_sf"/>
</dbReference>
<organism evidence="2 3">
    <name type="scientific">Candidatus Burkholderia verschuerenii</name>
    <dbReference type="NCBI Taxonomy" id="242163"/>
    <lineage>
        <taxon>Bacteria</taxon>
        <taxon>Pseudomonadati</taxon>
        <taxon>Pseudomonadota</taxon>
        <taxon>Betaproteobacteria</taxon>
        <taxon>Burkholderiales</taxon>
        <taxon>Burkholderiaceae</taxon>
        <taxon>Burkholderia</taxon>
    </lineage>
</organism>
<dbReference type="InterPro" id="IPR025714">
    <property type="entry name" value="Methyltranfer_dom"/>
</dbReference>
<proteinExistence type="predicted"/>
<dbReference type="SUPFAM" id="SSF53335">
    <property type="entry name" value="S-adenosyl-L-methionine-dependent methyltransferases"/>
    <property type="match status" value="1"/>
</dbReference>
<keyword evidence="3" id="KW-1185">Reference proteome</keyword>
<sequence>MDSPAPAQHAYKLGHSATEVRRLELQARYIGGFTEDILKRARLVSGMRVLDLGCGIGDVSFLAASLVGPMGDVRGIDAAPGAIDIARQRAASAGMTSVHFDVAGVMDFDFSNVDAIIGRLILLHIPDPVQLLARVASTASPGTLVVFHELDMSTARSVPESPLCTKGLRLLIETFRRAGIDPDIGSKLFTLFRQAGLPDPDMLLAARIEGGPDAFAYQYLADTLRTLMPLAQHLGIADADSIDIDTLTTRLRDEIVSLDGVMQPPAYLGAWARVAHSRR</sequence>
<dbReference type="Proteomes" id="UP000036959">
    <property type="component" value="Unassembled WGS sequence"/>
</dbReference>
<dbReference type="RefSeq" id="WP_050452139.1">
    <property type="nucleotide sequence ID" value="NZ_LFJJ01000009.1"/>
</dbReference>
<evidence type="ECO:0000313" key="3">
    <source>
        <dbReference type="Proteomes" id="UP000036959"/>
    </source>
</evidence>
<gene>
    <name evidence="2" type="ORF">BVER_01518c</name>
</gene>
<name>A0A0L0MHZ3_9BURK</name>
<dbReference type="EMBL" id="LFJJ01000009">
    <property type="protein sequence ID" value="KND61920.1"/>
    <property type="molecule type" value="Genomic_DNA"/>
</dbReference>
<feature type="domain" description="Methyltransferase" evidence="1">
    <location>
        <begin position="44"/>
        <end position="151"/>
    </location>
</feature>
<dbReference type="CDD" id="cd02440">
    <property type="entry name" value="AdoMet_MTases"/>
    <property type="match status" value="1"/>
</dbReference>
<comment type="caution">
    <text evidence="2">The sequence shown here is derived from an EMBL/GenBank/DDBJ whole genome shotgun (WGS) entry which is preliminary data.</text>
</comment>
<dbReference type="PANTHER" id="PTHR43861:SF1">
    <property type="entry name" value="TRANS-ACONITATE 2-METHYLTRANSFERASE"/>
    <property type="match status" value="1"/>
</dbReference>